<evidence type="ECO:0000256" key="2">
    <source>
        <dbReference type="PROSITE-ProRule" id="PRU00169"/>
    </source>
</evidence>
<sequence length="148" mass="16500">MVLRVDVDRCTELHDIARWGDGPRMFCKLEYFPMKVLLVDDYSATTDLLADVACSMGHAVTKAYCGADALVAAGGDGAFDFILVDIGLPDINGHELCLRLRASEKYASRRIFSMTAYDDVRERFDMSCFDGQLVKPLSLEQFESLLSD</sequence>
<dbReference type="SMART" id="SM00448">
    <property type="entry name" value="REC"/>
    <property type="match status" value="1"/>
</dbReference>
<dbReference type="InterPro" id="IPR001789">
    <property type="entry name" value="Sig_transdc_resp-reg_receiver"/>
</dbReference>
<keyword evidence="1 2" id="KW-0597">Phosphoprotein</keyword>
<evidence type="ECO:0000313" key="4">
    <source>
        <dbReference type="EMBL" id="PMS29067.1"/>
    </source>
</evidence>
<dbReference type="Pfam" id="PF00072">
    <property type="entry name" value="Response_reg"/>
    <property type="match status" value="1"/>
</dbReference>
<organism evidence="4 5">
    <name type="scientific">Paraburkholderia rhynchosiae</name>
    <dbReference type="NCBI Taxonomy" id="487049"/>
    <lineage>
        <taxon>Bacteria</taxon>
        <taxon>Pseudomonadati</taxon>
        <taxon>Pseudomonadota</taxon>
        <taxon>Betaproteobacteria</taxon>
        <taxon>Burkholderiales</taxon>
        <taxon>Burkholderiaceae</taxon>
        <taxon>Paraburkholderia</taxon>
    </lineage>
</organism>
<dbReference type="PANTHER" id="PTHR44591:SF3">
    <property type="entry name" value="RESPONSE REGULATORY DOMAIN-CONTAINING PROTEIN"/>
    <property type="match status" value="1"/>
</dbReference>
<evidence type="ECO:0000313" key="5">
    <source>
        <dbReference type="Proteomes" id="UP000235659"/>
    </source>
</evidence>
<accession>A0ABX4V3I3</accession>
<gene>
    <name evidence="4" type="ORF">C0Z16_20005</name>
</gene>
<dbReference type="SUPFAM" id="SSF52172">
    <property type="entry name" value="CheY-like"/>
    <property type="match status" value="1"/>
</dbReference>
<feature type="domain" description="Response regulatory" evidence="3">
    <location>
        <begin position="35"/>
        <end position="148"/>
    </location>
</feature>
<evidence type="ECO:0000256" key="1">
    <source>
        <dbReference type="ARBA" id="ARBA00022553"/>
    </source>
</evidence>
<dbReference type="PANTHER" id="PTHR44591">
    <property type="entry name" value="STRESS RESPONSE REGULATOR PROTEIN 1"/>
    <property type="match status" value="1"/>
</dbReference>
<dbReference type="Gene3D" id="3.40.50.2300">
    <property type="match status" value="1"/>
</dbReference>
<reference evidence="4 5" key="1">
    <citation type="submission" date="2018-01" db="EMBL/GenBank/DDBJ databases">
        <title>Whole genome analyses suggest that Burkholderia sensu lato contains two further novel genera in the rhizoxinica-symbiotica group Mycetohabitans gen. nov., and Trinickia gen. nov.: implications for the evolution of diazotrophy and nodulation in the Burkholderiaceae.</title>
        <authorList>
            <person name="Estrada-de los Santos P."/>
            <person name="Palmer M."/>
            <person name="Chavez-Ramirez B."/>
            <person name="Beukes C."/>
            <person name="Steenkamp E.T."/>
            <person name="Hirsch A.M."/>
            <person name="Manyaka P."/>
            <person name="Maluk M."/>
            <person name="Lafos M."/>
            <person name="Crook M."/>
            <person name="Gross E."/>
            <person name="Simon M.F."/>
            <person name="Bueno dos Reis Junior F."/>
            <person name="Poole P.S."/>
            <person name="Venter S.N."/>
            <person name="James E.K."/>
        </authorList>
    </citation>
    <scope>NUCLEOTIDE SEQUENCE [LARGE SCALE GENOMIC DNA]</scope>
    <source>
        <strain evidence="4 5">WSM 3937</strain>
    </source>
</reference>
<protein>
    <recommendedName>
        <fullName evidence="3">Response regulatory domain-containing protein</fullName>
    </recommendedName>
</protein>
<keyword evidence="5" id="KW-1185">Reference proteome</keyword>
<dbReference type="Proteomes" id="UP000235659">
    <property type="component" value="Unassembled WGS sequence"/>
</dbReference>
<dbReference type="PROSITE" id="PS50110">
    <property type="entry name" value="RESPONSE_REGULATORY"/>
    <property type="match status" value="1"/>
</dbReference>
<name>A0ABX4V3I3_9BURK</name>
<dbReference type="InterPro" id="IPR050595">
    <property type="entry name" value="Bact_response_regulator"/>
</dbReference>
<dbReference type="InterPro" id="IPR011006">
    <property type="entry name" value="CheY-like_superfamily"/>
</dbReference>
<evidence type="ECO:0000259" key="3">
    <source>
        <dbReference type="PROSITE" id="PS50110"/>
    </source>
</evidence>
<comment type="caution">
    <text evidence="4">The sequence shown here is derived from an EMBL/GenBank/DDBJ whole genome shotgun (WGS) entry which is preliminary data.</text>
</comment>
<feature type="modified residue" description="4-aspartylphosphate" evidence="2">
    <location>
        <position position="85"/>
    </location>
</feature>
<dbReference type="EMBL" id="PNXY01000014">
    <property type="protein sequence ID" value="PMS29067.1"/>
    <property type="molecule type" value="Genomic_DNA"/>
</dbReference>
<proteinExistence type="predicted"/>